<feature type="domain" description="CHAD" evidence="3">
    <location>
        <begin position="217"/>
        <end position="498"/>
    </location>
</feature>
<accession>A0AAI8XS65</accession>
<feature type="domain" description="CYTH" evidence="2">
    <location>
        <begin position="11"/>
        <end position="213"/>
    </location>
</feature>
<dbReference type="RefSeq" id="WP_276824150.1">
    <property type="nucleotide sequence ID" value="NZ_AP027452.1"/>
</dbReference>
<evidence type="ECO:0000259" key="3">
    <source>
        <dbReference type="PROSITE" id="PS51708"/>
    </source>
</evidence>
<dbReference type="Pfam" id="PF05235">
    <property type="entry name" value="CHAD"/>
    <property type="match status" value="1"/>
</dbReference>
<evidence type="ECO:0000313" key="4">
    <source>
        <dbReference type="EMBL" id="BDY32683.1"/>
    </source>
</evidence>
<name>A0AAI8XS65_MYCME</name>
<dbReference type="SMART" id="SM01118">
    <property type="entry name" value="CYTH"/>
    <property type="match status" value="1"/>
</dbReference>
<reference evidence="4" key="1">
    <citation type="submission" date="2023-03" db="EMBL/GenBank/DDBJ databases">
        <title>Draft genome sequence of a Mycolicibacterium mageritense strain H4_3_1 isolated from a hybrid biological-inorganic system reactor.</title>
        <authorList>
            <person name="Feng X."/>
            <person name="Kazama D."/>
            <person name="Sato K."/>
            <person name="Kobayashi H."/>
        </authorList>
    </citation>
    <scope>NUCLEOTIDE SEQUENCE</scope>
    <source>
        <strain evidence="4">H4_3_1</strain>
    </source>
</reference>
<dbReference type="InterPro" id="IPR023577">
    <property type="entry name" value="CYTH_domain"/>
</dbReference>
<gene>
    <name evidence="4" type="ORF">hbim_06652</name>
</gene>
<dbReference type="InterPro" id="IPR038186">
    <property type="entry name" value="CHAD_dom_sf"/>
</dbReference>
<dbReference type="SUPFAM" id="SSF55154">
    <property type="entry name" value="CYTH-like phosphatases"/>
    <property type="match status" value="1"/>
</dbReference>
<evidence type="ECO:0000313" key="5">
    <source>
        <dbReference type="Proteomes" id="UP001241092"/>
    </source>
</evidence>
<dbReference type="EMBL" id="AP027452">
    <property type="protein sequence ID" value="BDY32683.1"/>
    <property type="molecule type" value="Genomic_DNA"/>
</dbReference>
<feature type="compositionally biased region" description="Basic and acidic residues" evidence="1">
    <location>
        <begin position="10"/>
        <end position="20"/>
    </location>
</feature>
<dbReference type="PROSITE" id="PS51708">
    <property type="entry name" value="CHAD"/>
    <property type="match status" value="1"/>
</dbReference>
<dbReference type="PANTHER" id="PTHR39339">
    <property type="entry name" value="SLR1444 PROTEIN"/>
    <property type="match status" value="1"/>
</dbReference>
<evidence type="ECO:0000256" key="1">
    <source>
        <dbReference type="SAM" id="MobiDB-lite"/>
    </source>
</evidence>
<dbReference type="SMART" id="SM00880">
    <property type="entry name" value="CHAD"/>
    <property type="match status" value="1"/>
</dbReference>
<protein>
    <recommendedName>
        <fullName evidence="6">CYTH and CHAD domain-containing protein</fullName>
    </recommendedName>
</protein>
<feature type="region of interest" description="Disordered" evidence="1">
    <location>
        <begin position="1"/>
        <end position="22"/>
    </location>
</feature>
<dbReference type="InterPro" id="IPR033469">
    <property type="entry name" value="CYTH-like_dom_sf"/>
</dbReference>
<dbReference type="InterPro" id="IPR007899">
    <property type="entry name" value="CHAD_dom"/>
</dbReference>
<evidence type="ECO:0000259" key="2">
    <source>
        <dbReference type="PROSITE" id="PS51707"/>
    </source>
</evidence>
<dbReference type="Pfam" id="PF01928">
    <property type="entry name" value="CYTH"/>
    <property type="match status" value="1"/>
</dbReference>
<organism evidence="4 5">
    <name type="scientific">Mycolicibacterium mageritense</name>
    <name type="common">Mycobacterium mageritense</name>
    <dbReference type="NCBI Taxonomy" id="53462"/>
    <lineage>
        <taxon>Bacteria</taxon>
        <taxon>Bacillati</taxon>
        <taxon>Actinomycetota</taxon>
        <taxon>Actinomycetes</taxon>
        <taxon>Mycobacteriales</taxon>
        <taxon>Mycobacteriaceae</taxon>
        <taxon>Mycolicibacterium</taxon>
    </lineage>
</organism>
<dbReference type="Gene3D" id="2.40.320.10">
    <property type="entry name" value="Hypothetical Protein Pfu-838710-001"/>
    <property type="match status" value="1"/>
</dbReference>
<dbReference type="Gene3D" id="1.40.20.10">
    <property type="entry name" value="CHAD domain"/>
    <property type="match status" value="1"/>
</dbReference>
<dbReference type="AlphaFoldDB" id="A0AAI8XS65"/>
<dbReference type="Proteomes" id="UP001241092">
    <property type="component" value="Chromosome"/>
</dbReference>
<dbReference type="PANTHER" id="PTHR39339:SF1">
    <property type="entry name" value="CHAD DOMAIN-CONTAINING PROTEIN"/>
    <property type="match status" value="1"/>
</dbReference>
<dbReference type="CDD" id="cd07374">
    <property type="entry name" value="CYTH-like_Pase"/>
    <property type="match status" value="1"/>
</dbReference>
<dbReference type="PROSITE" id="PS51707">
    <property type="entry name" value="CYTH"/>
    <property type="match status" value="1"/>
</dbReference>
<sequence>MAPRTRKTSRHTEVERKFEVTESTVSPSFDGLSAVARVDRSPEQQLDAVYFDTPERDLAAHRVTLRRRTGGTDAGWHLKLPAGPDARTEVRAPLESSEDDVPGELRDIVLAIVRAKPLAPVARISTRRRIDVLYGPDGGALAEFCDDAVTASAIGEGAEEQRWREWELELLSDRDDVPDDLLDRLSNRLFDAGAAPAGHGSKLARVLDTAGTAAATARVPADPVHRAIAEQIDQLLVWDRAVRADTYDSVHQMRVTTRKIRSLLQESKDSFPLADNEWILDELRTLAAVLGVARDAEVLAERYQRALDQLPADLIRGPVRERLVDGANRRYASGLRRSLAAMRSQRYFHLLDALDELVTAEPPEPEAGEEAPSVSIDSAYKRVRKAAKKAKAVAAADDTETEEKDEALHRIRKGAKRLRYTAAATGESKVSDRAKTIQTLLGDHQDSVVSRTHLSTQAEAAHAAGEDTFTYGLLYQQEDDIAHYARTMLDDALKQLDKAVRKSH</sequence>
<evidence type="ECO:0008006" key="6">
    <source>
        <dbReference type="Google" id="ProtNLM"/>
    </source>
</evidence>
<proteinExistence type="predicted"/>